<proteinExistence type="predicted"/>
<evidence type="ECO:0000256" key="1">
    <source>
        <dbReference type="SAM" id="MobiDB-lite"/>
    </source>
</evidence>
<dbReference type="EMBL" id="LSBH01000004">
    <property type="protein sequence ID" value="OAQ80428.1"/>
    <property type="molecule type" value="Genomic_DNA"/>
</dbReference>
<feature type="region of interest" description="Disordered" evidence="1">
    <location>
        <begin position="144"/>
        <end position="216"/>
    </location>
</feature>
<gene>
    <name evidence="2" type="ORF">VFPBJ_06013</name>
</gene>
<evidence type="ECO:0000313" key="2">
    <source>
        <dbReference type="EMBL" id="OAQ80428.1"/>
    </source>
</evidence>
<reference evidence="2 3" key="1">
    <citation type="submission" date="2016-01" db="EMBL/GenBank/DDBJ databases">
        <title>Biosynthesis of antibiotic leucinostatins and their inhibition on Phytophthora in bio-control Purpureocillium lilacinum.</title>
        <authorList>
            <person name="Wang G."/>
            <person name="Liu Z."/>
            <person name="Lin R."/>
            <person name="Li E."/>
            <person name="Mao Z."/>
            <person name="Ling J."/>
            <person name="Yin W."/>
            <person name="Xie B."/>
        </authorList>
    </citation>
    <scope>NUCLEOTIDE SEQUENCE [LARGE SCALE GENOMIC DNA]</scope>
    <source>
        <strain evidence="2">PLBJ-1</strain>
    </source>
</reference>
<sequence length="263" mass="29073">MGQGPRAHQYKYRLGLVTEAVVPCFFTPHCILLPSLPRAHPSLATFLHVSFERGSPSPASVDTCPLLITSPECFPQTITAVTTVAARSWSYLFLRGTPNSANLRQVTLATLKHCFSTLKCPCLLCCDCPEIDSALSGAGAFRSRVTWQQPTRKEPPRALVPEQSKRQGSGKKGRQESAAVKGKVQRKPGSPRIRSRRHLFIDRHASPPSSTSSAANFTQTCTFDNFVFVRPPSSRRTEHGDQLISALPPWHPHQPFSEPTRHL</sequence>
<evidence type="ECO:0000313" key="3">
    <source>
        <dbReference type="Proteomes" id="UP000078240"/>
    </source>
</evidence>
<feature type="compositionally biased region" description="Low complexity" evidence="1">
    <location>
        <begin position="206"/>
        <end position="215"/>
    </location>
</feature>
<name>A0A179GSG7_PURLI</name>
<dbReference type="AlphaFoldDB" id="A0A179GSG7"/>
<organism evidence="2 3">
    <name type="scientific">Purpureocillium lilacinum</name>
    <name type="common">Paecilomyces lilacinus</name>
    <dbReference type="NCBI Taxonomy" id="33203"/>
    <lineage>
        <taxon>Eukaryota</taxon>
        <taxon>Fungi</taxon>
        <taxon>Dikarya</taxon>
        <taxon>Ascomycota</taxon>
        <taxon>Pezizomycotina</taxon>
        <taxon>Sordariomycetes</taxon>
        <taxon>Hypocreomycetidae</taxon>
        <taxon>Hypocreales</taxon>
        <taxon>Ophiocordycipitaceae</taxon>
        <taxon>Purpureocillium</taxon>
    </lineage>
</organism>
<accession>A0A179GSG7</accession>
<comment type="caution">
    <text evidence="2">The sequence shown here is derived from an EMBL/GenBank/DDBJ whole genome shotgun (WGS) entry which is preliminary data.</text>
</comment>
<dbReference type="Proteomes" id="UP000078240">
    <property type="component" value="Unassembled WGS sequence"/>
</dbReference>
<protein>
    <submittedName>
        <fullName evidence="2">Uncharacterized protein</fullName>
    </submittedName>
</protein>